<dbReference type="AlphaFoldDB" id="A0A0U4E7K3"/>
<dbReference type="SUPFAM" id="SSF52540">
    <property type="entry name" value="P-loop containing nucleoside triphosphate hydrolases"/>
    <property type="match status" value="1"/>
</dbReference>
<evidence type="ECO:0000313" key="4">
    <source>
        <dbReference type="EMBL" id="ALX49292.1"/>
    </source>
</evidence>
<evidence type="ECO:0000256" key="1">
    <source>
        <dbReference type="ARBA" id="ARBA00022741"/>
    </source>
</evidence>
<dbReference type="SMART" id="SM00382">
    <property type="entry name" value="AAA"/>
    <property type="match status" value="1"/>
</dbReference>
<keyword evidence="2" id="KW-0067">ATP-binding</keyword>
<accession>A0A0U4E7K3</accession>
<feature type="domain" description="ABC transporter" evidence="3">
    <location>
        <begin position="4"/>
        <end position="229"/>
    </location>
</feature>
<evidence type="ECO:0000259" key="3">
    <source>
        <dbReference type="PROSITE" id="PS50893"/>
    </source>
</evidence>
<dbReference type="Proteomes" id="UP000050331">
    <property type="component" value="Chromosome"/>
</dbReference>
<dbReference type="InterPro" id="IPR027417">
    <property type="entry name" value="P-loop_NTPase"/>
</dbReference>
<gene>
    <name evidence="4" type="ORF">AOX59_12250</name>
</gene>
<dbReference type="OrthoDB" id="9804819at2"/>
<dbReference type="PANTHER" id="PTHR43158:SF5">
    <property type="entry name" value="ABC TRANSPORTER, ATP-BINDING PROTEIN"/>
    <property type="match status" value="1"/>
</dbReference>
<dbReference type="Gene3D" id="3.40.50.300">
    <property type="entry name" value="P-loop containing nucleotide triphosphate hydrolases"/>
    <property type="match status" value="1"/>
</dbReference>
<dbReference type="CDD" id="cd03230">
    <property type="entry name" value="ABC_DR_subfamily_A"/>
    <property type="match status" value="1"/>
</dbReference>
<sequence>MKVIECKNLTKSYGRQKALNDLSVSIEENKITGLVGRNGAGKTTLLKILAGFWRESAGEVNVFFRRPFDSLFVSANTMFIDDQMNFPMVLTLKEIFEEAERFYEKWDAELADRLFDYFSFRPGQNYHSLSKGKKSTFNMIVGLCSRCALTIFDEPTTGMDAAARKDFYRALLKDYLAHPRSIIVSSHLLDEIEEVLEDVLLIEGGQNYLHMPVEELKEYAVGLSGSSEEIQKWTLNREVLHTKMIGTHNTYAVVTNDFKENELDQIRLSGIDISSVSPADVCVYLTGRRQGGIDDVFDKA</sequence>
<dbReference type="PROSITE" id="PS50893">
    <property type="entry name" value="ABC_TRANSPORTER_2"/>
    <property type="match status" value="1"/>
</dbReference>
<dbReference type="KEGG" id="lao:AOX59_12250"/>
<dbReference type="InterPro" id="IPR003593">
    <property type="entry name" value="AAA+_ATPase"/>
</dbReference>
<proteinExistence type="predicted"/>
<dbReference type="RefSeq" id="WP_068445945.1">
    <property type="nucleotide sequence ID" value="NZ_CP013862.1"/>
</dbReference>
<reference evidence="4 5" key="1">
    <citation type="submission" date="2016-01" db="EMBL/GenBank/DDBJ databases">
        <title>Complete genome sequence of strain Lentibacillus amyloliquefaciens LAM0015T isolated from saline sediment.</title>
        <authorList>
            <person name="Wang J.-L."/>
            <person name="He M.-X."/>
        </authorList>
    </citation>
    <scope>NUCLEOTIDE SEQUENCE [LARGE SCALE GENOMIC DNA]</scope>
    <source>
        <strain evidence="4 5">LAM0015</strain>
    </source>
</reference>
<dbReference type="GO" id="GO:0005524">
    <property type="term" value="F:ATP binding"/>
    <property type="evidence" value="ECO:0007669"/>
    <property type="project" value="UniProtKB-KW"/>
</dbReference>
<dbReference type="PANTHER" id="PTHR43158">
    <property type="entry name" value="SKFA PEPTIDE EXPORT ATP-BINDING PROTEIN SKFE"/>
    <property type="match status" value="1"/>
</dbReference>
<name>A0A0U4E7K3_9BACI</name>
<dbReference type="InterPro" id="IPR003439">
    <property type="entry name" value="ABC_transporter-like_ATP-bd"/>
</dbReference>
<protein>
    <submittedName>
        <fullName evidence="4">ABC transporter</fullName>
    </submittedName>
</protein>
<keyword evidence="1" id="KW-0547">Nucleotide-binding</keyword>
<dbReference type="Pfam" id="PF00005">
    <property type="entry name" value="ABC_tran"/>
    <property type="match status" value="1"/>
</dbReference>
<dbReference type="GO" id="GO:0016887">
    <property type="term" value="F:ATP hydrolysis activity"/>
    <property type="evidence" value="ECO:0007669"/>
    <property type="project" value="InterPro"/>
</dbReference>
<organism evidence="4 5">
    <name type="scientific">Lentibacillus amyloliquefaciens</name>
    <dbReference type="NCBI Taxonomy" id="1472767"/>
    <lineage>
        <taxon>Bacteria</taxon>
        <taxon>Bacillati</taxon>
        <taxon>Bacillota</taxon>
        <taxon>Bacilli</taxon>
        <taxon>Bacillales</taxon>
        <taxon>Bacillaceae</taxon>
        <taxon>Lentibacillus</taxon>
    </lineage>
</organism>
<dbReference type="STRING" id="1472767.AOX59_12250"/>
<evidence type="ECO:0000313" key="5">
    <source>
        <dbReference type="Proteomes" id="UP000050331"/>
    </source>
</evidence>
<dbReference type="EMBL" id="CP013862">
    <property type="protein sequence ID" value="ALX49292.1"/>
    <property type="molecule type" value="Genomic_DNA"/>
</dbReference>
<evidence type="ECO:0000256" key="2">
    <source>
        <dbReference type="ARBA" id="ARBA00022840"/>
    </source>
</evidence>
<keyword evidence="5" id="KW-1185">Reference proteome</keyword>